<dbReference type="AlphaFoldDB" id="A0A645JN45"/>
<evidence type="ECO:0000313" key="1">
    <source>
        <dbReference type="EMBL" id="MPN61023.1"/>
    </source>
</evidence>
<proteinExistence type="predicted"/>
<reference evidence="1" key="1">
    <citation type="submission" date="2019-08" db="EMBL/GenBank/DDBJ databases">
        <authorList>
            <person name="Kucharzyk K."/>
            <person name="Murdoch R.W."/>
            <person name="Higgins S."/>
            <person name="Loffler F."/>
        </authorList>
    </citation>
    <scope>NUCLEOTIDE SEQUENCE</scope>
</reference>
<name>A0A645JN45_9ZZZZ</name>
<gene>
    <name evidence="1" type="ORF">SDC9_208757</name>
</gene>
<protein>
    <submittedName>
        <fullName evidence="1">Uncharacterized protein</fullName>
    </submittedName>
</protein>
<dbReference type="EMBL" id="VSSQ01137067">
    <property type="protein sequence ID" value="MPN61023.1"/>
    <property type="molecule type" value="Genomic_DNA"/>
</dbReference>
<dbReference type="AntiFam" id="ANF00095">
    <property type="entry name" value="Shadow ORF (opposite ABC transporters)"/>
</dbReference>
<organism evidence="1">
    <name type="scientific">bioreactor metagenome</name>
    <dbReference type="NCBI Taxonomy" id="1076179"/>
    <lineage>
        <taxon>unclassified sequences</taxon>
        <taxon>metagenomes</taxon>
        <taxon>ecological metagenomes</taxon>
    </lineage>
</organism>
<accession>A0A645JN45</accession>
<sequence length="53" mass="5881">MFPVQKQLVLNENLATGDLLQLVERAKIGRLSRAGRADDADHLAFFDGEVDIL</sequence>
<comment type="caution">
    <text evidence="1">The sequence shown here is derived from an EMBL/GenBank/DDBJ whole genome shotgun (WGS) entry which is preliminary data.</text>
</comment>